<dbReference type="HOGENOM" id="CLU_019224_0_0_1"/>
<name>W4K7T6_HETIT</name>
<dbReference type="InterPro" id="IPR013178">
    <property type="entry name" value="Histone_AcTrfase_Rtt109/CBP"/>
</dbReference>
<sequence>MNLRDSLLAALSTLPGTRHFHVHVLVTAPRKHATLYPYATPRPRIYVQDYLVLLSEQPTLENPRVLVSAVEACLYHAPATSAAILYISKVDSTGQGISPSPTASLVTAFARWHIDPATRPVPAQHLWLHLFARAQGQYLFPNSIEYEGKRALSDVKLCAWWRRLLGSVAGDVQGTLGPAGKVRLYYLLPGCNELEAHQALGLAYAPADAINAPAWNYGHPYSQTDIPLPCSPPEGHANLGHFIPSFDDDPKNRFMDEIALIGESDGVRSPARKRPRVTRQTGPAADSEAEGGHAGKDQAEVTEKEHEKFQKDTKDTRPKGELSTVQPDEFWERMSFRQECVSGAVTGFFTAGFSSPFPPHSTSKPSPLAPQPGQVPAAMNKRILSSLMQGNEFSTVDRARKSTEVLEGAIRGLCEGLATHPLPSRGAAPTLHTQAEDGVLVPPRTPPRKPNTLPSLENVSPNPFDEPEATLETYHAHIYGSVSVSNPPLASKNLSPGTTGDHPSDSTKAQKPKVNVLAVRKKKKRTETES</sequence>
<keyword evidence="5" id="KW-0007">Acetylation</keyword>
<dbReference type="FunCoup" id="W4K7T6">
    <property type="interactions" value="144"/>
</dbReference>
<evidence type="ECO:0000256" key="4">
    <source>
        <dbReference type="ARBA" id="ARBA00022763"/>
    </source>
</evidence>
<evidence type="ECO:0000256" key="5">
    <source>
        <dbReference type="ARBA" id="ARBA00022990"/>
    </source>
</evidence>
<dbReference type="InterPro" id="IPR016849">
    <property type="entry name" value="Rtt109"/>
</dbReference>
<feature type="region of interest" description="Disordered" evidence="10">
    <location>
        <begin position="265"/>
        <end position="322"/>
    </location>
</feature>
<dbReference type="GeneID" id="20676159"/>
<dbReference type="KEGG" id="hir:HETIRDRAFT_451510"/>
<reference evidence="11 12" key="1">
    <citation type="journal article" date="2012" name="New Phytol.">
        <title>Insight into trade-off between wood decay and parasitism from the genome of a fungal forest pathogen.</title>
        <authorList>
            <person name="Olson A."/>
            <person name="Aerts A."/>
            <person name="Asiegbu F."/>
            <person name="Belbahri L."/>
            <person name="Bouzid O."/>
            <person name="Broberg A."/>
            <person name="Canback B."/>
            <person name="Coutinho P.M."/>
            <person name="Cullen D."/>
            <person name="Dalman K."/>
            <person name="Deflorio G."/>
            <person name="van Diepen L.T."/>
            <person name="Dunand C."/>
            <person name="Duplessis S."/>
            <person name="Durling M."/>
            <person name="Gonthier P."/>
            <person name="Grimwood J."/>
            <person name="Fossdal C.G."/>
            <person name="Hansson D."/>
            <person name="Henrissat B."/>
            <person name="Hietala A."/>
            <person name="Himmelstrand K."/>
            <person name="Hoffmeister D."/>
            <person name="Hogberg N."/>
            <person name="James T.Y."/>
            <person name="Karlsson M."/>
            <person name="Kohler A."/>
            <person name="Kues U."/>
            <person name="Lee Y.H."/>
            <person name="Lin Y.C."/>
            <person name="Lind M."/>
            <person name="Lindquist E."/>
            <person name="Lombard V."/>
            <person name="Lucas S."/>
            <person name="Lunden K."/>
            <person name="Morin E."/>
            <person name="Murat C."/>
            <person name="Park J."/>
            <person name="Raffaello T."/>
            <person name="Rouze P."/>
            <person name="Salamov A."/>
            <person name="Schmutz J."/>
            <person name="Solheim H."/>
            <person name="Stahlberg J."/>
            <person name="Velez H."/>
            <person name="de Vries R.P."/>
            <person name="Wiebenga A."/>
            <person name="Woodward S."/>
            <person name="Yakovlev I."/>
            <person name="Garbelotto M."/>
            <person name="Martin F."/>
            <person name="Grigoriev I.V."/>
            <person name="Stenlid J."/>
        </authorList>
    </citation>
    <scope>NUCLEOTIDE SEQUENCE [LARGE SCALE GENOMIC DNA]</scope>
    <source>
        <strain evidence="11 12">TC 32-1</strain>
    </source>
</reference>
<dbReference type="STRING" id="747525.W4K7T6"/>
<keyword evidence="12" id="KW-1185">Reference proteome</keyword>
<dbReference type="GO" id="GO:0006355">
    <property type="term" value="P:regulation of DNA-templated transcription"/>
    <property type="evidence" value="ECO:0007669"/>
    <property type="project" value="InterPro"/>
</dbReference>
<feature type="compositionally biased region" description="Polar residues" evidence="10">
    <location>
        <begin position="452"/>
        <end position="461"/>
    </location>
</feature>
<feature type="compositionally biased region" description="Basic residues" evidence="10">
    <location>
        <begin position="519"/>
        <end position="530"/>
    </location>
</feature>
<keyword evidence="7" id="KW-0804">Transcription</keyword>
<gene>
    <name evidence="11" type="ORF">HETIRDRAFT_451510</name>
</gene>
<keyword evidence="3" id="KW-0808">Transferase</keyword>
<dbReference type="eggNOG" id="KOG4534">
    <property type="taxonomic scope" value="Eukaryota"/>
</dbReference>
<dbReference type="AlphaFoldDB" id="W4K7T6"/>
<dbReference type="PROSITE" id="PS51728">
    <property type="entry name" value="RTT109_HAT"/>
    <property type="match status" value="1"/>
</dbReference>
<evidence type="ECO:0000313" key="12">
    <source>
        <dbReference type="Proteomes" id="UP000030671"/>
    </source>
</evidence>
<evidence type="ECO:0000256" key="8">
    <source>
        <dbReference type="ARBA" id="ARBA00023242"/>
    </source>
</evidence>
<dbReference type="Proteomes" id="UP000030671">
    <property type="component" value="Unassembled WGS sequence"/>
</dbReference>
<keyword evidence="8" id="KW-0539">Nucleus</keyword>
<feature type="compositionally biased region" description="Polar residues" evidence="10">
    <location>
        <begin position="482"/>
        <end position="498"/>
    </location>
</feature>
<evidence type="ECO:0000256" key="3">
    <source>
        <dbReference type="ARBA" id="ARBA00022679"/>
    </source>
</evidence>
<feature type="region of interest" description="Disordered" evidence="10">
    <location>
        <begin position="435"/>
        <end position="530"/>
    </location>
</feature>
<dbReference type="GO" id="GO:0005634">
    <property type="term" value="C:nucleus"/>
    <property type="evidence" value="ECO:0007669"/>
    <property type="project" value="UniProtKB-SubCell"/>
</dbReference>
<evidence type="ECO:0000256" key="9">
    <source>
        <dbReference type="ARBA" id="ARBA00048940"/>
    </source>
</evidence>
<dbReference type="InParanoid" id="W4K7T6"/>
<feature type="compositionally biased region" description="Basic and acidic residues" evidence="10">
    <location>
        <begin position="290"/>
        <end position="320"/>
    </location>
</feature>
<dbReference type="PANTHER" id="PTHR31571:SF2">
    <property type="entry name" value="HISTONE ACETYLTRANSFERASE RTT109"/>
    <property type="match status" value="1"/>
</dbReference>
<dbReference type="GO" id="GO:0032931">
    <property type="term" value="F:histone H3K56 acetyltransferase activity"/>
    <property type="evidence" value="ECO:0007669"/>
    <property type="project" value="TreeGrafter"/>
</dbReference>
<dbReference type="EMBL" id="KI925458">
    <property type="protein sequence ID" value="ETW81804.1"/>
    <property type="molecule type" value="Genomic_DNA"/>
</dbReference>
<keyword evidence="6" id="KW-0805">Transcription regulation</keyword>
<comment type="catalytic activity">
    <reaction evidence="9">
        <text>L-lysyl-[histone] + acetyl-CoA = N(6)-acetyl-L-lysyl-[histone] + CoA + H(+)</text>
        <dbReference type="Rhea" id="RHEA:21992"/>
        <dbReference type="Rhea" id="RHEA-COMP:9845"/>
        <dbReference type="Rhea" id="RHEA-COMP:11338"/>
        <dbReference type="ChEBI" id="CHEBI:15378"/>
        <dbReference type="ChEBI" id="CHEBI:29969"/>
        <dbReference type="ChEBI" id="CHEBI:57287"/>
        <dbReference type="ChEBI" id="CHEBI:57288"/>
        <dbReference type="ChEBI" id="CHEBI:61930"/>
        <dbReference type="EC" id="2.3.1.48"/>
    </reaction>
    <physiologicalReaction direction="left-to-right" evidence="9">
        <dbReference type="Rhea" id="RHEA:21993"/>
    </physiologicalReaction>
</comment>
<evidence type="ECO:0000256" key="1">
    <source>
        <dbReference type="ARBA" id="ARBA00004123"/>
    </source>
</evidence>
<organism evidence="11 12">
    <name type="scientific">Heterobasidion irregulare (strain TC 32-1)</name>
    <dbReference type="NCBI Taxonomy" id="747525"/>
    <lineage>
        <taxon>Eukaryota</taxon>
        <taxon>Fungi</taxon>
        <taxon>Dikarya</taxon>
        <taxon>Basidiomycota</taxon>
        <taxon>Agaricomycotina</taxon>
        <taxon>Agaricomycetes</taxon>
        <taxon>Russulales</taxon>
        <taxon>Bondarzewiaceae</taxon>
        <taxon>Heterobasidion</taxon>
        <taxon>Heterobasidion annosum species complex</taxon>
    </lineage>
</organism>
<dbReference type="OrthoDB" id="3361892at2759"/>
<dbReference type="SMART" id="SM01250">
    <property type="entry name" value="KAT11"/>
    <property type="match status" value="1"/>
</dbReference>
<dbReference type="RefSeq" id="XP_009546405.1">
    <property type="nucleotide sequence ID" value="XM_009548110.1"/>
</dbReference>
<keyword evidence="4" id="KW-0227">DNA damage</keyword>
<proteinExistence type="predicted"/>
<comment type="subcellular location">
    <subcellularLocation>
        <location evidence="1">Nucleus</location>
    </subcellularLocation>
</comment>
<accession>W4K7T6</accession>
<protein>
    <recommendedName>
        <fullName evidence="2">histone acetyltransferase</fullName>
        <ecNumber evidence="2">2.3.1.48</ecNumber>
    </recommendedName>
</protein>
<evidence type="ECO:0000313" key="11">
    <source>
        <dbReference type="EMBL" id="ETW81804.1"/>
    </source>
</evidence>
<evidence type="ECO:0000256" key="10">
    <source>
        <dbReference type="SAM" id="MobiDB-lite"/>
    </source>
</evidence>
<dbReference type="EC" id="2.3.1.48" evidence="2"/>
<evidence type="ECO:0000256" key="7">
    <source>
        <dbReference type="ARBA" id="ARBA00023163"/>
    </source>
</evidence>
<dbReference type="InterPro" id="IPR051236">
    <property type="entry name" value="HAT_RTT109-like"/>
</dbReference>
<evidence type="ECO:0000256" key="2">
    <source>
        <dbReference type="ARBA" id="ARBA00013184"/>
    </source>
</evidence>
<evidence type="ECO:0000256" key="6">
    <source>
        <dbReference type="ARBA" id="ARBA00023015"/>
    </source>
</evidence>
<dbReference type="Pfam" id="PF08214">
    <property type="entry name" value="HAT_KAT11"/>
    <property type="match status" value="1"/>
</dbReference>
<dbReference type="PANTHER" id="PTHR31571">
    <property type="entry name" value="ALTERED INHERITANCE OF MITOCHONDRIA PROTEIN 6"/>
    <property type="match status" value="1"/>
</dbReference>
<dbReference type="GO" id="GO:0006974">
    <property type="term" value="P:DNA damage response"/>
    <property type="evidence" value="ECO:0007669"/>
    <property type="project" value="UniProtKB-KW"/>
</dbReference>